<accession>D7FW91</accession>
<feature type="chain" id="PRO_5003095542" description="Secreted protein" evidence="1">
    <location>
        <begin position="26"/>
        <end position="82"/>
    </location>
</feature>
<protein>
    <recommendedName>
        <fullName evidence="4">Secreted protein</fullName>
    </recommendedName>
</protein>
<sequence>MVAQKRANLFFFWLCLTRDVQRSIAKTRTQQSKVKRKKSSCTSCLLRQKDGNAPPKKTAAVQAKKHDRKTNPCLGTAAVLLA</sequence>
<keyword evidence="1" id="KW-0732">Signal</keyword>
<evidence type="ECO:0008006" key="4">
    <source>
        <dbReference type="Google" id="ProtNLM"/>
    </source>
</evidence>
<reference evidence="2 3" key="1">
    <citation type="journal article" date="2010" name="Nature">
        <title>The Ectocarpus genome and the independent evolution of multicellularity in brown algae.</title>
        <authorList>
            <person name="Cock J.M."/>
            <person name="Sterck L."/>
            <person name="Rouze P."/>
            <person name="Scornet D."/>
            <person name="Allen A.E."/>
            <person name="Amoutzias G."/>
            <person name="Anthouard V."/>
            <person name="Artiguenave F."/>
            <person name="Aury J.M."/>
            <person name="Badger J.H."/>
            <person name="Beszteri B."/>
            <person name="Billiau K."/>
            <person name="Bonnet E."/>
            <person name="Bothwell J.H."/>
            <person name="Bowler C."/>
            <person name="Boyen C."/>
            <person name="Brownlee C."/>
            <person name="Carrano C.J."/>
            <person name="Charrier B."/>
            <person name="Cho G.Y."/>
            <person name="Coelho S.M."/>
            <person name="Collen J."/>
            <person name="Corre E."/>
            <person name="Da Silva C."/>
            <person name="Delage L."/>
            <person name="Delaroque N."/>
            <person name="Dittami S.M."/>
            <person name="Doulbeau S."/>
            <person name="Elias M."/>
            <person name="Farnham G."/>
            <person name="Gachon C.M."/>
            <person name="Gschloessl B."/>
            <person name="Heesch S."/>
            <person name="Jabbari K."/>
            <person name="Jubin C."/>
            <person name="Kawai H."/>
            <person name="Kimura K."/>
            <person name="Kloareg B."/>
            <person name="Kupper F.C."/>
            <person name="Lang D."/>
            <person name="Le Bail A."/>
            <person name="Leblanc C."/>
            <person name="Lerouge P."/>
            <person name="Lohr M."/>
            <person name="Lopez P.J."/>
            <person name="Martens C."/>
            <person name="Maumus F."/>
            <person name="Michel G."/>
            <person name="Miranda-Saavedra D."/>
            <person name="Morales J."/>
            <person name="Moreau H."/>
            <person name="Motomura T."/>
            <person name="Nagasato C."/>
            <person name="Napoli C.A."/>
            <person name="Nelson D.R."/>
            <person name="Nyvall-Collen P."/>
            <person name="Peters A.F."/>
            <person name="Pommier C."/>
            <person name="Potin P."/>
            <person name="Poulain J."/>
            <person name="Quesneville H."/>
            <person name="Read B."/>
            <person name="Rensing S.A."/>
            <person name="Ritter A."/>
            <person name="Rousvoal S."/>
            <person name="Samanta M."/>
            <person name="Samson G."/>
            <person name="Schroeder D.C."/>
            <person name="Segurens B."/>
            <person name="Strittmatter M."/>
            <person name="Tonon T."/>
            <person name="Tregear J.W."/>
            <person name="Valentin K."/>
            <person name="von Dassow P."/>
            <person name="Yamagishi T."/>
            <person name="Van de Peer Y."/>
            <person name="Wincker P."/>
        </authorList>
    </citation>
    <scope>NUCLEOTIDE SEQUENCE [LARGE SCALE GENOMIC DNA]</scope>
    <source>
        <strain evidence="3">Ec32 / CCAP1310/4</strain>
    </source>
</reference>
<dbReference type="EMBL" id="FN649727">
    <property type="protein sequence ID" value="CBJ25611.1"/>
    <property type="molecule type" value="Genomic_DNA"/>
</dbReference>
<organism evidence="2 3">
    <name type="scientific">Ectocarpus siliculosus</name>
    <name type="common">Brown alga</name>
    <name type="synonym">Conferva siliculosa</name>
    <dbReference type="NCBI Taxonomy" id="2880"/>
    <lineage>
        <taxon>Eukaryota</taxon>
        <taxon>Sar</taxon>
        <taxon>Stramenopiles</taxon>
        <taxon>Ochrophyta</taxon>
        <taxon>PX clade</taxon>
        <taxon>Phaeophyceae</taxon>
        <taxon>Ectocarpales</taxon>
        <taxon>Ectocarpaceae</taxon>
        <taxon>Ectocarpus</taxon>
    </lineage>
</organism>
<dbReference type="EMBL" id="FN648486">
    <property type="protein sequence ID" value="CBJ25611.1"/>
    <property type="molecule type" value="Genomic_DNA"/>
</dbReference>
<keyword evidence="3" id="KW-1185">Reference proteome</keyword>
<dbReference type="Proteomes" id="UP000002630">
    <property type="component" value="Linkage Group LG02"/>
</dbReference>
<feature type="signal peptide" evidence="1">
    <location>
        <begin position="1"/>
        <end position="25"/>
    </location>
</feature>
<evidence type="ECO:0000313" key="3">
    <source>
        <dbReference type="Proteomes" id="UP000002630"/>
    </source>
</evidence>
<evidence type="ECO:0000313" key="2">
    <source>
        <dbReference type="EMBL" id="CBJ25611.1"/>
    </source>
</evidence>
<proteinExistence type="predicted"/>
<dbReference type="InParanoid" id="D7FW91"/>
<name>D7FW91_ECTSI</name>
<gene>
    <name evidence="2" type="ORF">Esi_0003_0320</name>
</gene>
<evidence type="ECO:0000256" key="1">
    <source>
        <dbReference type="SAM" id="SignalP"/>
    </source>
</evidence>
<dbReference type="AlphaFoldDB" id="D7FW91"/>